<proteinExistence type="predicted"/>
<dbReference type="PROSITE" id="PS00092">
    <property type="entry name" value="N6_MTASE"/>
    <property type="match status" value="1"/>
</dbReference>
<dbReference type="PANTHER" id="PTHR14911">
    <property type="entry name" value="THUMP DOMAIN-CONTAINING"/>
    <property type="match status" value="1"/>
</dbReference>
<dbReference type="eggNOG" id="arCOG00047">
    <property type="taxonomic scope" value="Archaea"/>
</dbReference>
<dbReference type="AlphaFoldDB" id="H6Q662"/>
<keyword evidence="2" id="KW-1185">Reference proteome</keyword>
<dbReference type="InterPro" id="IPR002052">
    <property type="entry name" value="DNA_methylase_N6_adenine_CS"/>
</dbReference>
<dbReference type="Proteomes" id="UP000009062">
    <property type="component" value="Chromosome"/>
</dbReference>
<keyword evidence="1" id="KW-0489">Methyltransferase</keyword>
<evidence type="ECO:0000313" key="2">
    <source>
        <dbReference type="Proteomes" id="UP000009062"/>
    </source>
</evidence>
<dbReference type="HOGENOM" id="CLU_106568_0_0_2"/>
<dbReference type="GO" id="GO:0016423">
    <property type="term" value="F:tRNA (guanine) methyltransferase activity"/>
    <property type="evidence" value="ECO:0007669"/>
    <property type="project" value="TreeGrafter"/>
</dbReference>
<dbReference type="InterPro" id="IPR029063">
    <property type="entry name" value="SAM-dependent_MTases_sf"/>
</dbReference>
<accession>H6Q662</accession>
<protein>
    <submittedName>
        <fullName evidence="1">RNA methylase family UPF0020</fullName>
    </submittedName>
</protein>
<dbReference type="SUPFAM" id="SSF53335">
    <property type="entry name" value="S-adenosyl-L-methionine-dependent methyltransferases"/>
    <property type="match status" value="1"/>
</dbReference>
<dbReference type="PANTHER" id="PTHR14911:SF13">
    <property type="entry name" value="TRNA (GUANINE(6)-N2)-METHYLTRANSFERASE THUMP3"/>
    <property type="match status" value="1"/>
</dbReference>
<keyword evidence="1" id="KW-0808">Transferase</keyword>
<dbReference type="STRING" id="698757.Pogu_0138"/>
<dbReference type="GO" id="GO:0003676">
    <property type="term" value="F:nucleic acid binding"/>
    <property type="evidence" value="ECO:0007669"/>
    <property type="project" value="InterPro"/>
</dbReference>
<dbReference type="PRINTS" id="PR00507">
    <property type="entry name" value="N12N6MTFRASE"/>
</dbReference>
<dbReference type="GO" id="GO:0030488">
    <property type="term" value="P:tRNA methylation"/>
    <property type="evidence" value="ECO:0007669"/>
    <property type="project" value="TreeGrafter"/>
</dbReference>
<dbReference type="Gene3D" id="3.40.50.150">
    <property type="entry name" value="Vaccinia Virus protein VP39"/>
    <property type="match status" value="1"/>
</dbReference>
<dbReference type="KEGG" id="pog:Pogu_0138"/>
<gene>
    <name evidence="1" type="ordered locus">Pogu_0138</name>
</gene>
<dbReference type="EMBL" id="CP003316">
    <property type="protein sequence ID" value="AFA38165.1"/>
    <property type="molecule type" value="Genomic_DNA"/>
</dbReference>
<evidence type="ECO:0000313" key="1">
    <source>
        <dbReference type="EMBL" id="AFA38165.1"/>
    </source>
</evidence>
<organism evidence="1 2">
    <name type="scientific">Pyrobaculum oguniense (strain DSM 13380 / JCM 10595 / TE7)</name>
    <dbReference type="NCBI Taxonomy" id="698757"/>
    <lineage>
        <taxon>Archaea</taxon>
        <taxon>Thermoproteota</taxon>
        <taxon>Thermoprotei</taxon>
        <taxon>Thermoproteales</taxon>
        <taxon>Thermoproteaceae</taxon>
        <taxon>Pyrobaculum</taxon>
    </lineage>
</organism>
<sequence length="227" mass="24853">MECCHVQLGQRFPCLAREEIAALAEIGRCETVETKGDTVVLACKSCEIFKRAALAKSVNGIRIKKDKPSIARSTKTLDHITARLLVNLARVAPGDRVWEPFVGTGAVAHEVERVGGYVVGGDLDLKALLLAKRNVDSDLVLSNAMRPPLRGYFDAAVGDPPYGRLAKSDMEIRALLNSFIETAYLHVKKGGYIVFASPIYVDIASLKSCMMYLHGGLYRVVYIVKVD</sequence>
<name>H6Q662_PYROT</name>
<reference evidence="1 2" key="1">
    <citation type="journal article" date="2012" name="Stand. Genomic Sci.">
        <title>Complete genome sequence of Pyrobaculum oguniense.</title>
        <authorList>
            <person name="Bernick D.L."/>
            <person name="Karplus K."/>
            <person name="Lui L.M."/>
            <person name="Coker J.K."/>
            <person name="Murphy J.N."/>
            <person name="Chan P.P."/>
            <person name="Cozen A.E."/>
            <person name="Lowe T.M."/>
        </authorList>
    </citation>
    <scope>NUCLEOTIDE SEQUENCE [LARGE SCALE GENOMIC DNA]</scope>
    <source>
        <strain evidence="1 2">TE7</strain>
    </source>
</reference>